<evidence type="ECO:0000256" key="1">
    <source>
        <dbReference type="SAM" id="MobiDB-lite"/>
    </source>
</evidence>
<sequence>MDSLSNVLPFEAELSSNQPVPETPPEGPAQPPSLTQSVPLAVVTSAAMLQPPSLQPSLRSPLSTIDQNAPFVQRRYSSHGPTDDHRRKVESIVSFGSNIITTAMACVDVLFTDEELANGNTSGSNGYRQLDELKLLFLESTLLRKFEKTKITLS</sequence>
<proteinExistence type="predicted"/>
<dbReference type="EMBL" id="CALNXK010000176">
    <property type="protein sequence ID" value="CAH3172755.1"/>
    <property type="molecule type" value="Genomic_DNA"/>
</dbReference>
<accession>A0ABN8R3U9</accession>
<evidence type="ECO:0000313" key="3">
    <source>
        <dbReference type="Proteomes" id="UP001159405"/>
    </source>
</evidence>
<dbReference type="Proteomes" id="UP001159405">
    <property type="component" value="Unassembled WGS sequence"/>
</dbReference>
<comment type="caution">
    <text evidence="2">The sequence shown here is derived from an EMBL/GenBank/DDBJ whole genome shotgun (WGS) entry which is preliminary data.</text>
</comment>
<feature type="compositionally biased region" description="Pro residues" evidence="1">
    <location>
        <begin position="21"/>
        <end position="31"/>
    </location>
</feature>
<keyword evidence="3" id="KW-1185">Reference proteome</keyword>
<feature type="region of interest" description="Disordered" evidence="1">
    <location>
        <begin position="1"/>
        <end position="36"/>
    </location>
</feature>
<evidence type="ECO:0000313" key="2">
    <source>
        <dbReference type="EMBL" id="CAH3172755.1"/>
    </source>
</evidence>
<organism evidence="2 3">
    <name type="scientific">Porites lobata</name>
    <dbReference type="NCBI Taxonomy" id="104759"/>
    <lineage>
        <taxon>Eukaryota</taxon>
        <taxon>Metazoa</taxon>
        <taxon>Cnidaria</taxon>
        <taxon>Anthozoa</taxon>
        <taxon>Hexacorallia</taxon>
        <taxon>Scleractinia</taxon>
        <taxon>Fungiina</taxon>
        <taxon>Poritidae</taxon>
        <taxon>Porites</taxon>
    </lineage>
</organism>
<name>A0ABN8R3U9_9CNID</name>
<protein>
    <submittedName>
        <fullName evidence="2">Uncharacterized protein</fullName>
    </submittedName>
</protein>
<reference evidence="2 3" key="1">
    <citation type="submission" date="2022-05" db="EMBL/GenBank/DDBJ databases">
        <authorList>
            <consortium name="Genoscope - CEA"/>
            <person name="William W."/>
        </authorList>
    </citation>
    <scope>NUCLEOTIDE SEQUENCE [LARGE SCALE GENOMIC DNA]</scope>
</reference>
<gene>
    <name evidence="2" type="ORF">PLOB_00013196</name>
</gene>